<sequence>MHDKNLQYFLDIQSHQSELNSLRSFAEEHQVPIIDQLSLDLILQLIRIKKPMNILEIGCAIGYSSMHFASVCPSIHVTTIERNTEMITEAKRNFTNYGFDEQIRLIEGDALQAYEAVNDRQYDMIFIDAAKAQSQKFFELYQDLLTDGGMIITDNVLYHGFVADIDIVRSRNVKQMVKKVKKFNQWLVEQKAFTTNFVNMDDGLAISIKEYSND</sequence>
<evidence type="ECO:0000256" key="4">
    <source>
        <dbReference type="HAMAP-Rule" id="MF_02217"/>
    </source>
</evidence>
<name>A0ABY3PFS3_9STAP</name>
<keyword evidence="4" id="KW-0460">Magnesium</keyword>
<keyword evidence="6" id="KW-1185">Reference proteome</keyword>
<feature type="binding site" evidence="4">
    <location>
        <position position="64"/>
    </location>
    <ligand>
        <name>S-adenosyl-L-methionine</name>
        <dbReference type="ChEBI" id="CHEBI:59789"/>
    </ligand>
</feature>
<dbReference type="InterPro" id="IPR050362">
    <property type="entry name" value="Cation-dep_OMT"/>
</dbReference>
<comment type="catalytic activity">
    <reaction evidence="4">
        <text>5-hydroxyuridine(34) in tRNA + S-adenosyl-L-methionine = 5-methoxyuridine(34) in tRNA + S-adenosyl-L-homocysteine + H(+)</text>
        <dbReference type="Rhea" id="RHEA:60524"/>
        <dbReference type="Rhea" id="RHEA-COMP:13381"/>
        <dbReference type="Rhea" id="RHEA-COMP:15591"/>
        <dbReference type="ChEBI" id="CHEBI:15378"/>
        <dbReference type="ChEBI" id="CHEBI:57856"/>
        <dbReference type="ChEBI" id="CHEBI:59789"/>
        <dbReference type="ChEBI" id="CHEBI:136877"/>
        <dbReference type="ChEBI" id="CHEBI:143860"/>
    </reaction>
</comment>
<feature type="binding site" evidence="4">
    <location>
        <position position="128"/>
    </location>
    <ligand>
        <name>S-adenosyl-L-methionine</name>
        <dbReference type="ChEBI" id="CHEBI:59789"/>
    </ligand>
</feature>
<feature type="binding site" evidence="4">
    <location>
        <position position="155"/>
    </location>
    <ligand>
        <name>Mg(2+)</name>
        <dbReference type="ChEBI" id="CHEBI:18420"/>
    </ligand>
</feature>
<dbReference type="PROSITE" id="PS51682">
    <property type="entry name" value="SAM_OMT_I"/>
    <property type="match status" value="1"/>
</dbReference>
<feature type="binding site" evidence="4">
    <location>
        <position position="154"/>
    </location>
    <ligand>
        <name>Mg(2+)</name>
        <dbReference type="ChEBI" id="CHEBI:18420"/>
    </ligand>
</feature>
<dbReference type="InterPro" id="IPR002935">
    <property type="entry name" value="SAM_O-MeTrfase"/>
</dbReference>
<comment type="subunit">
    <text evidence="4">Homodimer.</text>
</comment>
<evidence type="ECO:0000256" key="3">
    <source>
        <dbReference type="ARBA" id="ARBA00022691"/>
    </source>
</evidence>
<dbReference type="PANTHER" id="PTHR10509:SF14">
    <property type="entry name" value="CAFFEOYL-COA O-METHYLTRANSFERASE 3-RELATED"/>
    <property type="match status" value="1"/>
</dbReference>
<proteinExistence type="inferred from homology"/>
<reference evidence="5 6" key="1">
    <citation type="journal article" date="2022" name="Pathogens">
        <title>Staphylococcus ratti sp. nov. Isolated from a Lab Rat.</title>
        <authorList>
            <person name="Kovarovic V."/>
            <person name="Sedlacek I."/>
            <person name="Petras P."/>
            <person name="Kralova S."/>
            <person name="Maslanova I."/>
            <person name="Svec P."/>
            <person name="Neumann-Schaal M."/>
            <person name="Botka T."/>
            <person name="Gelbicova T."/>
            <person name="Stankova E."/>
            <person name="Doskar J."/>
            <person name="Pantucek R."/>
        </authorList>
    </citation>
    <scope>NUCLEOTIDE SEQUENCE [LARGE SCALE GENOMIC DNA]</scope>
    <source>
        <strain evidence="5 6">CCM 9025</strain>
    </source>
</reference>
<keyword evidence="4" id="KW-0819">tRNA processing</keyword>
<accession>A0ABY3PFS3</accession>
<dbReference type="EMBL" id="CP086654">
    <property type="protein sequence ID" value="UEX91048.1"/>
    <property type="molecule type" value="Genomic_DNA"/>
</dbReference>
<feature type="binding site" evidence="4">
    <location>
        <begin position="109"/>
        <end position="110"/>
    </location>
    <ligand>
        <name>S-adenosyl-L-methionine</name>
        <dbReference type="ChEBI" id="CHEBI:59789"/>
    </ligand>
</feature>
<feature type="binding site" evidence="4">
    <location>
        <position position="81"/>
    </location>
    <ligand>
        <name>S-adenosyl-L-methionine</name>
        <dbReference type="ChEBI" id="CHEBI:59789"/>
    </ligand>
</feature>
<evidence type="ECO:0000313" key="5">
    <source>
        <dbReference type="EMBL" id="UEX91048.1"/>
    </source>
</evidence>
<dbReference type="CDD" id="cd02440">
    <property type="entry name" value="AdoMet_MTases"/>
    <property type="match status" value="1"/>
</dbReference>
<dbReference type="InterPro" id="IPR029063">
    <property type="entry name" value="SAM-dependent_MTases_sf"/>
</dbReference>
<comment type="similarity">
    <text evidence="4">Belongs to the class I-like SAM-binding methyltransferase superfamily. Cation-dependent O-methyltransferase family.</text>
</comment>
<evidence type="ECO:0000256" key="2">
    <source>
        <dbReference type="ARBA" id="ARBA00022679"/>
    </source>
</evidence>
<evidence type="ECO:0000313" key="6">
    <source>
        <dbReference type="Proteomes" id="UP001197626"/>
    </source>
</evidence>
<dbReference type="Proteomes" id="UP001197626">
    <property type="component" value="Chromosome"/>
</dbReference>
<dbReference type="InterPro" id="IPR043675">
    <property type="entry name" value="TrmR_methyltr"/>
</dbReference>
<keyword evidence="4" id="KW-0479">Metal-binding</keyword>
<protein>
    <recommendedName>
        <fullName evidence="4">tRNA 5-hydroxyuridine methyltransferase</fullName>
        <ecNumber evidence="4">2.1.1.-</ecNumber>
    </recommendedName>
    <alternativeName>
        <fullName evidence="4">ho5U methyltransferase</fullName>
    </alternativeName>
</protein>
<dbReference type="HAMAP" id="MF_02217">
    <property type="entry name" value="TrmR_methyltr"/>
    <property type="match status" value="1"/>
</dbReference>
<dbReference type="SUPFAM" id="SSF53335">
    <property type="entry name" value="S-adenosyl-L-methionine-dependent methyltransferases"/>
    <property type="match status" value="1"/>
</dbReference>
<feature type="binding site" evidence="4">
    <location>
        <position position="128"/>
    </location>
    <ligand>
        <name>Mg(2+)</name>
        <dbReference type="ChEBI" id="CHEBI:18420"/>
    </ligand>
</feature>
<organism evidence="5 6">
    <name type="scientific">Staphylococcus ratti</name>
    <dbReference type="NCBI Taxonomy" id="2892440"/>
    <lineage>
        <taxon>Bacteria</taxon>
        <taxon>Bacillati</taxon>
        <taxon>Bacillota</taxon>
        <taxon>Bacilli</taxon>
        <taxon>Bacillales</taxon>
        <taxon>Staphylococcaceae</taxon>
        <taxon>Staphylococcus</taxon>
    </lineage>
</organism>
<dbReference type="RefSeq" id="WP_229293527.1">
    <property type="nucleotide sequence ID" value="NZ_CP086654.1"/>
</dbReference>
<keyword evidence="3 4" id="KW-0949">S-adenosyl-L-methionine</keyword>
<dbReference type="Pfam" id="PF01596">
    <property type="entry name" value="Methyltransf_3"/>
    <property type="match status" value="1"/>
</dbReference>
<dbReference type="PANTHER" id="PTHR10509">
    <property type="entry name" value="O-METHYLTRANSFERASE-RELATED"/>
    <property type="match status" value="1"/>
</dbReference>
<feature type="binding site" evidence="4">
    <location>
        <position position="34"/>
    </location>
    <ligand>
        <name>S-adenosyl-L-methionine</name>
        <dbReference type="ChEBI" id="CHEBI:59789"/>
    </ligand>
</feature>
<evidence type="ECO:0000256" key="1">
    <source>
        <dbReference type="ARBA" id="ARBA00022603"/>
    </source>
</evidence>
<dbReference type="Gene3D" id="3.40.50.150">
    <property type="entry name" value="Vaccinia Virus protein VP39"/>
    <property type="match status" value="1"/>
</dbReference>
<keyword evidence="2 4" id="KW-0808">Transferase</keyword>
<dbReference type="EC" id="2.1.1.-" evidence="4"/>
<keyword evidence="1 4" id="KW-0489">Methyltransferase</keyword>
<comment type="function">
    <text evidence="4">Catalyzes the methylation of 5-hydroxyuridine (ho5U) to form 5-methoxyuridine (mo5U) at position 34 in tRNAs.</text>
</comment>
<gene>
    <name evidence="4" type="primary">trmR</name>
    <name evidence="5" type="ORF">LN051_05370</name>
</gene>